<dbReference type="RefSeq" id="WP_205350050.1">
    <property type="nucleotide sequence ID" value="NZ_JAFEUP010000006.1"/>
</dbReference>
<reference evidence="2 3" key="1">
    <citation type="submission" date="2021-02" db="EMBL/GenBank/DDBJ databases">
        <authorList>
            <person name="Lee D.-H."/>
        </authorList>
    </citation>
    <scope>NUCLEOTIDE SEQUENCE [LARGE SCALE GENOMIC DNA]</scope>
    <source>
        <strain evidence="2 3">UL073</strain>
    </source>
</reference>
<comment type="caution">
    <text evidence="2">The sequence shown here is derived from an EMBL/GenBank/DDBJ whole genome shotgun (WGS) entry which is preliminary data.</text>
</comment>
<feature type="domain" description="Transposase IS200-like" evidence="1">
    <location>
        <begin position="16"/>
        <end position="130"/>
    </location>
</feature>
<dbReference type="InterPro" id="IPR052715">
    <property type="entry name" value="RAYT_transposase"/>
</dbReference>
<dbReference type="PANTHER" id="PTHR36966:SF1">
    <property type="entry name" value="REP-ASSOCIATED TYROSINE TRANSPOSASE"/>
    <property type="match status" value="1"/>
</dbReference>
<evidence type="ECO:0000259" key="1">
    <source>
        <dbReference type="SMART" id="SM01321"/>
    </source>
</evidence>
<dbReference type="SUPFAM" id="SSF143422">
    <property type="entry name" value="Transposase IS200-like"/>
    <property type="match status" value="1"/>
</dbReference>
<name>A0ABS2ILJ3_9GAMM</name>
<dbReference type="PANTHER" id="PTHR36966">
    <property type="entry name" value="REP-ASSOCIATED TYROSINE TRANSPOSASE"/>
    <property type="match status" value="1"/>
</dbReference>
<keyword evidence="3" id="KW-1185">Reference proteome</keyword>
<dbReference type="InterPro" id="IPR036515">
    <property type="entry name" value="Transposase_17_sf"/>
</dbReference>
<dbReference type="EMBL" id="JAFEUP010000006">
    <property type="protein sequence ID" value="MBM7062872.1"/>
    <property type="molecule type" value="Genomic_DNA"/>
</dbReference>
<dbReference type="InterPro" id="IPR002686">
    <property type="entry name" value="Transposase_17"/>
</dbReference>
<organism evidence="2 3">
    <name type="scientific">Zestomonas insulae</name>
    <dbReference type="NCBI Taxonomy" id="2809017"/>
    <lineage>
        <taxon>Bacteria</taxon>
        <taxon>Pseudomonadati</taxon>
        <taxon>Pseudomonadota</taxon>
        <taxon>Gammaproteobacteria</taxon>
        <taxon>Pseudomonadales</taxon>
        <taxon>Pseudomonadaceae</taxon>
        <taxon>Zestomonas</taxon>
    </lineage>
</organism>
<proteinExistence type="predicted"/>
<protein>
    <submittedName>
        <fullName evidence="2">Transposase</fullName>
    </submittedName>
</protein>
<evidence type="ECO:0000313" key="2">
    <source>
        <dbReference type="EMBL" id="MBM7062872.1"/>
    </source>
</evidence>
<dbReference type="SMART" id="SM01321">
    <property type="entry name" value="Y1_Tnp"/>
    <property type="match status" value="1"/>
</dbReference>
<evidence type="ECO:0000313" key="3">
    <source>
        <dbReference type="Proteomes" id="UP000717995"/>
    </source>
</evidence>
<sequence>MSMHHGKHLRRGRYSELGRIYLVTTVVAGRQPVFDDCVCARLFIGEMRRCVDETLAASLAWVVMPDHVHWLLALERSDLGSLMKRLKARSSLVINRERGTRGQLWQAGFHDRALRREEDVRAVARYVVANPLRAGLVGRLGDYPHWDACWL</sequence>
<dbReference type="Pfam" id="PF01797">
    <property type="entry name" value="Y1_Tnp"/>
    <property type="match status" value="1"/>
</dbReference>
<gene>
    <name evidence="2" type="ORF">JQX08_19325</name>
</gene>
<dbReference type="Proteomes" id="UP000717995">
    <property type="component" value="Unassembled WGS sequence"/>
</dbReference>
<dbReference type="NCBIfam" id="NF047646">
    <property type="entry name" value="REP_Tyr_transpos"/>
    <property type="match status" value="1"/>
</dbReference>
<accession>A0ABS2ILJ3</accession>
<dbReference type="Gene3D" id="3.30.70.1290">
    <property type="entry name" value="Transposase IS200-like"/>
    <property type="match status" value="1"/>
</dbReference>